<dbReference type="Pfam" id="PF01370">
    <property type="entry name" value="Epimerase"/>
    <property type="match status" value="1"/>
</dbReference>
<dbReference type="Gene3D" id="3.40.50.720">
    <property type="entry name" value="NAD(P)-binding Rossmann-like Domain"/>
    <property type="match status" value="1"/>
</dbReference>
<dbReference type="GeneID" id="98393375"/>
<dbReference type="KEGG" id="splr:C0J00_05565"/>
<evidence type="ECO:0000259" key="2">
    <source>
        <dbReference type="Pfam" id="PF01370"/>
    </source>
</evidence>
<dbReference type="InterPro" id="IPR036291">
    <property type="entry name" value="NAD(P)-bd_dom_sf"/>
</dbReference>
<reference evidence="3 4" key="1">
    <citation type="submission" date="2017-12" db="EMBL/GenBank/DDBJ databases">
        <authorList>
            <person name="Hurst M.R.H."/>
        </authorList>
    </citation>
    <scope>NUCLEOTIDE SEQUENCE [LARGE SCALE GENOMIC DNA]</scope>
    <source>
        <strain evidence="3 4">TH11417</strain>
    </source>
</reference>
<dbReference type="RefSeq" id="WP_104967937.1">
    <property type="nucleotide sequence ID" value="NZ_CP025536.1"/>
</dbReference>
<evidence type="ECO:0000313" key="4">
    <source>
        <dbReference type="Proteomes" id="UP000238956"/>
    </source>
</evidence>
<proteinExistence type="inferred from homology"/>
<dbReference type="AlphaFoldDB" id="A0A2L0D4N5"/>
<dbReference type="Proteomes" id="UP000238956">
    <property type="component" value="Chromosome"/>
</dbReference>
<name>A0A2L0D4N5_9STRE</name>
<evidence type="ECO:0000256" key="1">
    <source>
        <dbReference type="ARBA" id="ARBA00007637"/>
    </source>
</evidence>
<dbReference type="SUPFAM" id="SSF51735">
    <property type="entry name" value="NAD(P)-binding Rossmann-fold domains"/>
    <property type="match status" value="1"/>
</dbReference>
<sequence length="284" mass="31862">MKILVTGANGFLGLGIVTELQNRGCEVVATDFDTSRVDDRATKVACDLFDVSDPYHYFGEPDTVLHLAWQDGFIHQADSHILNLPKHHLFLKNLYDSPVKQIAVLGTMHEVGFHEGSVDEDSVCKPLSLYGISKNALRLDAEYLDKNNPKNLQWLRGFYIVSNTAQGSSIFSKLYQAAQEGKKTFPFTLGLNQFDFIDYSDFCDQVAAAVLQSEVTGTINICSGRPEKLADRVERFITENQLDISLEYGAFPDRPYDSKAIWGNNHKITEIMSKDAKNSEYFGE</sequence>
<gene>
    <name evidence="3" type="ORF">C0J00_05565</name>
</gene>
<comment type="similarity">
    <text evidence="1">Belongs to the NAD(P)-dependent epimerase/dehydratase family.</text>
</comment>
<dbReference type="InterPro" id="IPR001509">
    <property type="entry name" value="Epimerase_deHydtase"/>
</dbReference>
<reference evidence="3 4" key="2">
    <citation type="submission" date="2018-02" db="EMBL/GenBank/DDBJ databases">
        <title>Whole genome sequencing analysis of Streptococcus pluranimalium isolated from cattle infected mastitis in China.</title>
        <authorList>
            <person name="Zhang J.-R."/>
            <person name="Hu G.-Z."/>
        </authorList>
    </citation>
    <scope>NUCLEOTIDE SEQUENCE [LARGE SCALE GENOMIC DNA]</scope>
    <source>
        <strain evidence="3 4">TH11417</strain>
    </source>
</reference>
<organism evidence="3 4">
    <name type="scientific">Streptococcus pluranimalium</name>
    <dbReference type="NCBI Taxonomy" id="82348"/>
    <lineage>
        <taxon>Bacteria</taxon>
        <taxon>Bacillati</taxon>
        <taxon>Bacillota</taxon>
        <taxon>Bacilli</taxon>
        <taxon>Lactobacillales</taxon>
        <taxon>Streptococcaceae</taxon>
        <taxon>Streptococcus</taxon>
    </lineage>
</organism>
<accession>A0A2L0D4N5</accession>
<dbReference type="PANTHER" id="PTHR43000">
    <property type="entry name" value="DTDP-D-GLUCOSE 4,6-DEHYDRATASE-RELATED"/>
    <property type="match status" value="1"/>
</dbReference>
<keyword evidence="4" id="KW-1185">Reference proteome</keyword>
<feature type="domain" description="NAD-dependent epimerase/dehydratase" evidence="2">
    <location>
        <begin position="3"/>
        <end position="222"/>
    </location>
</feature>
<dbReference type="EMBL" id="CP025536">
    <property type="protein sequence ID" value="AUW96610.1"/>
    <property type="molecule type" value="Genomic_DNA"/>
</dbReference>
<evidence type="ECO:0000313" key="3">
    <source>
        <dbReference type="EMBL" id="AUW96610.1"/>
    </source>
</evidence>
<dbReference type="OrthoDB" id="9811743at2"/>
<protein>
    <submittedName>
        <fullName evidence="3">Nucleoside-diphosphate sugar epimerase</fullName>
    </submittedName>
</protein>